<evidence type="ECO:0000256" key="1">
    <source>
        <dbReference type="ARBA" id="ARBA00004141"/>
    </source>
</evidence>
<dbReference type="SUPFAM" id="SSF55271">
    <property type="entry name" value="DNA repair protein MutS, domain I"/>
    <property type="match status" value="1"/>
</dbReference>
<dbReference type="GO" id="GO:0030983">
    <property type="term" value="F:mismatched DNA binding"/>
    <property type="evidence" value="ECO:0007669"/>
    <property type="project" value="InterPro"/>
</dbReference>
<keyword evidence="9" id="KW-1185">Reference proteome</keyword>
<dbReference type="InterPro" id="IPR007695">
    <property type="entry name" value="DNA_mismatch_repair_MutS-lik_N"/>
</dbReference>
<dbReference type="Pfam" id="PF00520">
    <property type="entry name" value="Ion_trans"/>
    <property type="match status" value="1"/>
</dbReference>
<dbReference type="Proteomes" id="UP000037460">
    <property type="component" value="Unassembled WGS sequence"/>
</dbReference>
<evidence type="ECO:0000256" key="4">
    <source>
        <dbReference type="ARBA" id="ARBA00023136"/>
    </source>
</evidence>
<dbReference type="GO" id="GO:0005249">
    <property type="term" value="F:voltage-gated potassium channel activity"/>
    <property type="evidence" value="ECO:0007669"/>
    <property type="project" value="TreeGrafter"/>
</dbReference>
<dbReference type="InterPro" id="IPR016151">
    <property type="entry name" value="DNA_mismatch_repair_MutS_N"/>
</dbReference>
<evidence type="ECO:0000313" key="9">
    <source>
        <dbReference type="Proteomes" id="UP000037460"/>
    </source>
</evidence>
<comment type="subcellular location">
    <subcellularLocation>
        <location evidence="1">Membrane</location>
        <topology evidence="1">Multi-pass membrane protein</topology>
    </subcellularLocation>
</comment>
<dbReference type="InterPro" id="IPR018490">
    <property type="entry name" value="cNMP-bd_dom_sf"/>
</dbReference>
<evidence type="ECO:0000256" key="2">
    <source>
        <dbReference type="ARBA" id="ARBA00022692"/>
    </source>
</evidence>
<feature type="domain" description="DNA mismatch repair protein MutS-like N-terminal" evidence="7">
    <location>
        <begin position="335"/>
        <end position="412"/>
    </location>
</feature>
<evidence type="ECO:0000256" key="5">
    <source>
        <dbReference type="SAM" id="Phobius"/>
    </source>
</evidence>
<dbReference type="AlphaFoldDB" id="A0A0M0JNR2"/>
<protein>
    <submittedName>
        <fullName evidence="8">Voltagegated ion channel superfamily</fullName>
    </submittedName>
</protein>
<accession>A0A0M0JNR2</accession>
<feature type="transmembrane region" description="Helical" evidence="5">
    <location>
        <begin position="129"/>
        <end position="153"/>
    </location>
</feature>
<proteinExistence type="predicted"/>
<dbReference type="SUPFAM" id="SSF81324">
    <property type="entry name" value="Voltage-gated potassium channels"/>
    <property type="match status" value="1"/>
</dbReference>
<dbReference type="Pfam" id="PF01624">
    <property type="entry name" value="MutS_I"/>
    <property type="match status" value="1"/>
</dbReference>
<evidence type="ECO:0000256" key="3">
    <source>
        <dbReference type="ARBA" id="ARBA00022989"/>
    </source>
</evidence>
<dbReference type="SUPFAM" id="SSF51206">
    <property type="entry name" value="cAMP-binding domain-like"/>
    <property type="match status" value="1"/>
</dbReference>
<dbReference type="GO" id="GO:0006298">
    <property type="term" value="P:mismatch repair"/>
    <property type="evidence" value="ECO:0007669"/>
    <property type="project" value="InterPro"/>
</dbReference>
<dbReference type="GO" id="GO:0035725">
    <property type="term" value="P:sodium ion transmembrane transport"/>
    <property type="evidence" value="ECO:0007669"/>
    <property type="project" value="TreeGrafter"/>
</dbReference>
<evidence type="ECO:0000259" key="6">
    <source>
        <dbReference type="Pfam" id="PF00520"/>
    </source>
</evidence>
<dbReference type="InterPro" id="IPR005821">
    <property type="entry name" value="Ion_trans_dom"/>
</dbReference>
<keyword evidence="3 5" id="KW-1133">Transmembrane helix</keyword>
<organism evidence="8 9">
    <name type="scientific">Chrysochromulina tobinii</name>
    <dbReference type="NCBI Taxonomy" id="1460289"/>
    <lineage>
        <taxon>Eukaryota</taxon>
        <taxon>Haptista</taxon>
        <taxon>Haptophyta</taxon>
        <taxon>Prymnesiophyceae</taxon>
        <taxon>Prymnesiales</taxon>
        <taxon>Chrysochromulinaceae</taxon>
        <taxon>Chrysochromulina</taxon>
    </lineage>
</organism>
<dbReference type="EMBL" id="JWZX01002618">
    <property type="protein sequence ID" value="KOO28120.1"/>
    <property type="molecule type" value="Genomic_DNA"/>
</dbReference>
<dbReference type="PANTHER" id="PTHR45689:SF5">
    <property type="entry name" value="I[[H]] CHANNEL, ISOFORM E"/>
    <property type="match status" value="1"/>
</dbReference>
<feature type="transmembrane region" description="Helical" evidence="5">
    <location>
        <begin position="51"/>
        <end position="72"/>
    </location>
</feature>
<dbReference type="PANTHER" id="PTHR45689">
    <property type="entry name" value="I[[H]] CHANNEL, ISOFORM E"/>
    <property type="match status" value="1"/>
</dbReference>
<dbReference type="Gene3D" id="1.10.287.70">
    <property type="match status" value="1"/>
</dbReference>
<dbReference type="GO" id="GO:0005524">
    <property type="term" value="F:ATP binding"/>
    <property type="evidence" value="ECO:0007669"/>
    <property type="project" value="InterPro"/>
</dbReference>
<dbReference type="GO" id="GO:0098855">
    <property type="term" value="C:HCN channel complex"/>
    <property type="evidence" value="ECO:0007669"/>
    <property type="project" value="TreeGrafter"/>
</dbReference>
<comment type="caution">
    <text evidence="8">The sequence shown here is derived from an EMBL/GenBank/DDBJ whole genome shotgun (WGS) entry which is preliminary data.</text>
</comment>
<evidence type="ECO:0000259" key="7">
    <source>
        <dbReference type="Pfam" id="PF01624"/>
    </source>
</evidence>
<feature type="domain" description="Ion transport" evidence="6">
    <location>
        <begin position="14"/>
        <end position="148"/>
    </location>
</feature>
<dbReference type="Gene3D" id="3.40.1170.10">
    <property type="entry name" value="DNA repair protein MutS, domain I"/>
    <property type="match status" value="1"/>
</dbReference>
<dbReference type="OrthoDB" id="444079at2759"/>
<evidence type="ECO:0000313" key="8">
    <source>
        <dbReference type="EMBL" id="KOO28120.1"/>
    </source>
</evidence>
<name>A0A0M0JNR2_9EUKA</name>
<dbReference type="GO" id="GO:0003254">
    <property type="term" value="P:regulation of membrane depolarization"/>
    <property type="evidence" value="ECO:0007669"/>
    <property type="project" value="TreeGrafter"/>
</dbReference>
<keyword evidence="2 5" id="KW-0812">Transmembrane</keyword>
<keyword evidence="4 5" id="KW-0472">Membrane</keyword>
<dbReference type="InterPro" id="IPR051413">
    <property type="entry name" value="K/Na_HCN_channel"/>
</dbReference>
<dbReference type="Gene3D" id="1.10.287.630">
    <property type="entry name" value="Helix hairpin bin"/>
    <property type="match status" value="1"/>
</dbReference>
<gene>
    <name evidence="8" type="ORF">Ctob_002726</name>
</gene>
<sequence length="428" mass="48551">MQQVDDGSSANAMIRALRLMRLARVLRLLKLQSYIDAVEDGLGVNLRMLELVKVVAVILYLCHILGCLWFFLADTHEDKESTWLYHYNHGSGVDADVWTQYLYSVYWSLTTLTTVGYGDIVAKNDAERLYALCCMVIGAILFGYLMSTVADLLRSYDMNKVMMQRGIDEVRDFLRYHKFSPEMTGRVKRYFEFYHSQRSSIDEEHIIQRMAPALQRDVQSHLLKSTVRAIPLFSDSRSYMTLDLQLMVHSALKPLLRETKEIILTKNDPEAARQQIFFLRRGAVEAIADIPDVCYFEIDAAKELASPGVEEKQLSVQLLLPAASAATLAVGERFTPGREEYRAIKETHSDCVICFKMGKFYELFEEDAVLGHSELDLAFIGKGAPHVGFPEAALPMYSQKLFERGYKVGVVSAGVFEQMESSSDTYSS</sequence>
<reference evidence="9" key="1">
    <citation type="journal article" date="2015" name="PLoS Genet.">
        <title>Genome Sequence and Transcriptome Analyses of Chrysochromulina tobin: Metabolic Tools for Enhanced Algal Fitness in the Prominent Order Prymnesiales (Haptophyceae).</title>
        <authorList>
            <person name="Hovde B.T."/>
            <person name="Deodato C.R."/>
            <person name="Hunsperger H.M."/>
            <person name="Ryken S.A."/>
            <person name="Yost W."/>
            <person name="Jha R.K."/>
            <person name="Patterson J."/>
            <person name="Monnat R.J. Jr."/>
            <person name="Barlow S.B."/>
            <person name="Starkenburg S.R."/>
            <person name="Cattolico R.A."/>
        </authorList>
    </citation>
    <scope>NUCLEOTIDE SEQUENCE</scope>
    <source>
        <strain evidence="9">CCMP291</strain>
    </source>
</reference>